<evidence type="ECO:0000256" key="2">
    <source>
        <dbReference type="ARBA" id="ARBA00022723"/>
    </source>
</evidence>
<evidence type="ECO:0000256" key="7">
    <source>
        <dbReference type="ARBA" id="ARBA00038171"/>
    </source>
</evidence>
<gene>
    <name evidence="9" type="ORF">B0H15DRAFT_627461</name>
</gene>
<keyword evidence="3" id="KW-0187">Copper transport</keyword>
<dbReference type="InterPro" id="IPR051881">
    <property type="entry name" value="Copper_transport_ATOX1-like"/>
</dbReference>
<dbReference type="FunFam" id="3.30.70.100:FF:000008">
    <property type="entry name" value="Copper transport protein ATOX1"/>
    <property type="match status" value="1"/>
</dbReference>
<accession>A0AAD6UI87</accession>
<evidence type="ECO:0000256" key="1">
    <source>
        <dbReference type="ARBA" id="ARBA00022448"/>
    </source>
</evidence>
<proteinExistence type="inferred from homology"/>
<evidence type="ECO:0000313" key="10">
    <source>
        <dbReference type="Proteomes" id="UP001222325"/>
    </source>
</evidence>
<dbReference type="Proteomes" id="UP001222325">
    <property type="component" value="Unassembled WGS sequence"/>
</dbReference>
<dbReference type="Gene3D" id="3.30.70.100">
    <property type="match status" value="1"/>
</dbReference>
<dbReference type="Pfam" id="PF00403">
    <property type="entry name" value="HMA"/>
    <property type="match status" value="1"/>
</dbReference>
<reference evidence="9" key="1">
    <citation type="submission" date="2023-03" db="EMBL/GenBank/DDBJ databases">
        <title>Massive genome expansion in bonnet fungi (Mycena s.s.) driven by repeated elements and novel gene families across ecological guilds.</title>
        <authorList>
            <consortium name="Lawrence Berkeley National Laboratory"/>
            <person name="Harder C.B."/>
            <person name="Miyauchi S."/>
            <person name="Viragh M."/>
            <person name="Kuo A."/>
            <person name="Thoen E."/>
            <person name="Andreopoulos B."/>
            <person name="Lu D."/>
            <person name="Skrede I."/>
            <person name="Drula E."/>
            <person name="Henrissat B."/>
            <person name="Morin E."/>
            <person name="Kohler A."/>
            <person name="Barry K."/>
            <person name="LaButti K."/>
            <person name="Morin E."/>
            <person name="Salamov A."/>
            <person name="Lipzen A."/>
            <person name="Mereny Z."/>
            <person name="Hegedus B."/>
            <person name="Baldrian P."/>
            <person name="Stursova M."/>
            <person name="Weitz H."/>
            <person name="Taylor A."/>
            <person name="Grigoriev I.V."/>
            <person name="Nagy L.G."/>
            <person name="Martin F."/>
            <person name="Kauserud H."/>
        </authorList>
    </citation>
    <scope>NUCLEOTIDE SEQUENCE</scope>
    <source>
        <strain evidence="9">CBHHK173m</strain>
    </source>
</reference>
<sequence length="69" mass="7631">MSAEHKYKFDVKMTCSGCSGAITRVLERAKPDVNLETQEVLVTGTIPYEDVLAKIKKTGKEVRSGETLE</sequence>
<dbReference type="GO" id="GO:0046872">
    <property type="term" value="F:metal ion binding"/>
    <property type="evidence" value="ECO:0007669"/>
    <property type="project" value="UniProtKB-KW"/>
</dbReference>
<evidence type="ECO:0000313" key="9">
    <source>
        <dbReference type="EMBL" id="KAJ7097893.1"/>
    </source>
</evidence>
<dbReference type="EMBL" id="JARJCN010000009">
    <property type="protein sequence ID" value="KAJ7097893.1"/>
    <property type="molecule type" value="Genomic_DNA"/>
</dbReference>
<keyword evidence="6" id="KW-0143">Chaperone</keyword>
<dbReference type="InterPro" id="IPR006121">
    <property type="entry name" value="HMA_dom"/>
</dbReference>
<keyword evidence="2" id="KW-0479">Metal-binding</keyword>
<keyword evidence="4" id="KW-0186">Copper</keyword>
<comment type="similarity">
    <text evidence="7">Belongs to the ATX1 family.</text>
</comment>
<comment type="caution">
    <text evidence="9">The sequence shown here is derived from an EMBL/GenBank/DDBJ whole genome shotgun (WGS) entry which is preliminary data.</text>
</comment>
<organism evidence="9 10">
    <name type="scientific">Mycena belliarum</name>
    <dbReference type="NCBI Taxonomy" id="1033014"/>
    <lineage>
        <taxon>Eukaryota</taxon>
        <taxon>Fungi</taxon>
        <taxon>Dikarya</taxon>
        <taxon>Basidiomycota</taxon>
        <taxon>Agaricomycotina</taxon>
        <taxon>Agaricomycetes</taxon>
        <taxon>Agaricomycetidae</taxon>
        <taxon>Agaricales</taxon>
        <taxon>Marasmiineae</taxon>
        <taxon>Mycenaceae</taxon>
        <taxon>Mycena</taxon>
    </lineage>
</organism>
<evidence type="ECO:0000256" key="6">
    <source>
        <dbReference type="ARBA" id="ARBA00023186"/>
    </source>
</evidence>
<keyword evidence="5" id="KW-0406">Ion transport</keyword>
<keyword evidence="1" id="KW-0813">Transport</keyword>
<evidence type="ECO:0000256" key="3">
    <source>
        <dbReference type="ARBA" id="ARBA00022796"/>
    </source>
</evidence>
<name>A0AAD6UI87_9AGAR</name>
<evidence type="ECO:0000256" key="4">
    <source>
        <dbReference type="ARBA" id="ARBA00023008"/>
    </source>
</evidence>
<protein>
    <recommendedName>
        <fullName evidence="8">HMA domain-containing protein</fullName>
    </recommendedName>
</protein>
<feature type="domain" description="HMA" evidence="8">
    <location>
        <begin position="9"/>
        <end position="61"/>
    </location>
</feature>
<dbReference type="GO" id="GO:0006825">
    <property type="term" value="P:copper ion transport"/>
    <property type="evidence" value="ECO:0007669"/>
    <property type="project" value="UniProtKB-KW"/>
</dbReference>
<dbReference type="InterPro" id="IPR036163">
    <property type="entry name" value="HMA_dom_sf"/>
</dbReference>
<evidence type="ECO:0000259" key="8">
    <source>
        <dbReference type="Pfam" id="PF00403"/>
    </source>
</evidence>
<dbReference type="SUPFAM" id="SSF55008">
    <property type="entry name" value="HMA, heavy metal-associated domain"/>
    <property type="match status" value="1"/>
</dbReference>
<dbReference type="CDD" id="cd00371">
    <property type="entry name" value="HMA"/>
    <property type="match status" value="1"/>
</dbReference>
<dbReference type="PANTHER" id="PTHR46365">
    <property type="entry name" value="COPPER TRANSPORT PROTEIN ATOX1"/>
    <property type="match status" value="1"/>
</dbReference>
<keyword evidence="10" id="KW-1185">Reference proteome</keyword>
<dbReference type="PANTHER" id="PTHR46365:SF1">
    <property type="entry name" value="COPPER TRANSPORT PROTEIN ATOX1"/>
    <property type="match status" value="1"/>
</dbReference>
<dbReference type="GO" id="GO:0016531">
    <property type="term" value="F:copper chaperone activity"/>
    <property type="evidence" value="ECO:0007669"/>
    <property type="project" value="TreeGrafter"/>
</dbReference>
<dbReference type="AlphaFoldDB" id="A0AAD6UI87"/>
<evidence type="ECO:0000256" key="5">
    <source>
        <dbReference type="ARBA" id="ARBA00023065"/>
    </source>
</evidence>
<dbReference type="GO" id="GO:0005829">
    <property type="term" value="C:cytosol"/>
    <property type="evidence" value="ECO:0007669"/>
    <property type="project" value="TreeGrafter"/>
</dbReference>